<evidence type="ECO:0000256" key="1">
    <source>
        <dbReference type="ARBA" id="ARBA00004613"/>
    </source>
</evidence>
<dbReference type="Gene3D" id="2.60.120.40">
    <property type="match status" value="1"/>
</dbReference>
<comment type="subcellular location">
    <subcellularLocation>
        <location evidence="1">Secreted</location>
    </subcellularLocation>
</comment>
<evidence type="ECO:0000256" key="2">
    <source>
        <dbReference type="ARBA" id="ARBA00022525"/>
    </source>
</evidence>
<evidence type="ECO:0000259" key="3">
    <source>
        <dbReference type="PROSITE" id="PS50871"/>
    </source>
</evidence>
<dbReference type="PANTHER" id="PTHR15427:SF33">
    <property type="entry name" value="COLLAGEN IV NC1 DOMAIN-CONTAINING PROTEIN"/>
    <property type="match status" value="1"/>
</dbReference>
<dbReference type="AlphaFoldDB" id="A0A0B7BLS1"/>
<feature type="non-terminal residue" evidence="4">
    <location>
        <position position="1"/>
    </location>
</feature>
<proteinExistence type="predicted"/>
<protein>
    <recommendedName>
        <fullName evidence="3">C1q domain-containing protein</fullName>
    </recommendedName>
</protein>
<sequence>LDKKNTTVAFTAVIKEHRNLPANAVVVFDNVYINFGSGYNGATGVFTAPKAGVYVFHLHTLSNLNGMAYVGLYHNEVYQLSSFGRAVNDY</sequence>
<dbReference type="SUPFAM" id="SSF49842">
    <property type="entry name" value="TNF-like"/>
    <property type="match status" value="1"/>
</dbReference>
<dbReference type="InterPro" id="IPR050392">
    <property type="entry name" value="Collagen/C1q_domain"/>
</dbReference>
<keyword evidence="2" id="KW-0964">Secreted</keyword>
<feature type="domain" description="C1q" evidence="3">
    <location>
        <begin position="3"/>
        <end position="90"/>
    </location>
</feature>
<gene>
    <name evidence="4" type="primary">ORF191891</name>
</gene>
<organism evidence="4">
    <name type="scientific">Arion vulgaris</name>
    <dbReference type="NCBI Taxonomy" id="1028688"/>
    <lineage>
        <taxon>Eukaryota</taxon>
        <taxon>Metazoa</taxon>
        <taxon>Spiralia</taxon>
        <taxon>Lophotrochozoa</taxon>
        <taxon>Mollusca</taxon>
        <taxon>Gastropoda</taxon>
        <taxon>Heterobranchia</taxon>
        <taxon>Euthyneura</taxon>
        <taxon>Panpulmonata</taxon>
        <taxon>Eupulmonata</taxon>
        <taxon>Stylommatophora</taxon>
        <taxon>Helicina</taxon>
        <taxon>Arionoidea</taxon>
        <taxon>Arionidae</taxon>
        <taxon>Arion</taxon>
    </lineage>
</organism>
<dbReference type="GO" id="GO:0005581">
    <property type="term" value="C:collagen trimer"/>
    <property type="evidence" value="ECO:0007669"/>
    <property type="project" value="UniProtKB-KW"/>
</dbReference>
<dbReference type="PROSITE" id="PS50871">
    <property type="entry name" value="C1Q"/>
    <property type="match status" value="1"/>
</dbReference>
<dbReference type="PANTHER" id="PTHR15427">
    <property type="entry name" value="EMILIN ELASTIN MICROFIBRIL INTERFACE-LOCATED PROTEIN ELASTIN MICROFIBRIL INTERFACER"/>
    <property type="match status" value="1"/>
</dbReference>
<name>A0A0B7BLS1_9EUPU</name>
<feature type="non-terminal residue" evidence="4">
    <location>
        <position position="90"/>
    </location>
</feature>
<evidence type="ECO:0000313" key="4">
    <source>
        <dbReference type="EMBL" id="CEK93080.1"/>
    </source>
</evidence>
<dbReference type="Pfam" id="PF00386">
    <property type="entry name" value="C1q"/>
    <property type="match status" value="1"/>
</dbReference>
<dbReference type="InterPro" id="IPR001073">
    <property type="entry name" value="C1q_dom"/>
</dbReference>
<reference evidence="4" key="1">
    <citation type="submission" date="2014-12" db="EMBL/GenBank/DDBJ databases">
        <title>Insight into the proteome of Arion vulgaris.</title>
        <authorList>
            <person name="Aradska J."/>
            <person name="Bulat T."/>
            <person name="Smidak R."/>
            <person name="Sarate P."/>
            <person name="Gangsoo J."/>
            <person name="Sialana F."/>
            <person name="Bilban M."/>
            <person name="Lubec G."/>
        </authorList>
    </citation>
    <scope>NUCLEOTIDE SEQUENCE</scope>
    <source>
        <tissue evidence="4">Skin</tissue>
    </source>
</reference>
<dbReference type="InterPro" id="IPR008983">
    <property type="entry name" value="Tumour_necrosis_fac-like_dom"/>
</dbReference>
<dbReference type="EMBL" id="HACG01046215">
    <property type="protein sequence ID" value="CEK93080.1"/>
    <property type="molecule type" value="Transcribed_RNA"/>
</dbReference>
<accession>A0A0B7BLS1</accession>